<dbReference type="InterPro" id="IPR002933">
    <property type="entry name" value="Peptidase_M20"/>
</dbReference>
<gene>
    <name evidence="1" type="ORF">HaLaN_16999</name>
</gene>
<accession>A0A699ZK54</accession>
<dbReference type="GO" id="GO:0016787">
    <property type="term" value="F:hydrolase activity"/>
    <property type="evidence" value="ECO:0007669"/>
    <property type="project" value="UniProtKB-KW"/>
</dbReference>
<dbReference type="SUPFAM" id="SSF53187">
    <property type="entry name" value="Zn-dependent exopeptidases"/>
    <property type="match status" value="2"/>
</dbReference>
<proteinExistence type="predicted"/>
<comment type="caution">
    <text evidence="1">The sequence shown here is derived from an EMBL/GenBank/DDBJ whole genome shotgun (WGS) entry which is preliminary data.</text>
</comment>
<dbReference type="AlphaFoldDB" id="A0A699ZK54"/>
<protein>
    <submittedName>
        <fullName evidence="1">IAA-amino acid hydrolase-like</fullName>
    </submittedName>
</protein>
<name>A0A699ZK54_HAELA</name>
<keyword evidence="1" id="KW-0378">Hydrolase</keyword>
<feature type="non-terminal residue" evidence="1">
    <location>
        <position position="1"/>
    </location>
</feature>
<dbReference type="PANTHER" id="PTHR11014">
    <property type="entry name" value="PEPTIDASE M20 FAMILY MEMBER"/>
    <property type="match status" value="1"/>
</dbReference>
<organism evidence="1 2">
    <name type="scientific">Haematococcus lacustris</name>
    <name type="common">Green alga</name>
    <name type="synonym">Haematococcus pluvialis</name>
    <dbReference type="NCBI Taxonomy" id="44745"/>
    <lineage>
        <taxon>Eukaryota</taxon>
        <taxon>Viridiplantae</taxon>
        <taxon>Chlorophyta</taxon>
        <taxon>core chlorophytes</taxon>
        <taxon>Chlorophyceae</taxon>
        <taxon>CS clade</taxon>
        <taxon>Chlamydomonadales</taxon>
        <taxon>Haematococcaceae</taxon>
        <taxon>Haematococcus</taxon>
    </lineage>
</organism>
<dbReference type="InterPro" id="IPR017439">
    <property type="entry name" value="Amidohydrolase"/>
</dbReference>
<dbReference type="Gene3D" id="3.40.630.10">
    <property type="entry name" value="Zn peptidases"/>
    <property type="match status" value="2"/>
</dbReference>
<sequence>MHACGHDGHMAMLLGAARLLKAREQLGQVHGRVKLVLQPFEEGGAGADKMVKHAVGTASPTVMVRADIDALPIEEPDGLAFRSQHHGVMHACGHDGHTAMLLGAARLLKALEPQLKGQVRLVWQPDEEKGCGASHMVEQGAELQSG</sequence>
<keyword evidence="2" id="KW-1185">Reference proteome</keyword>
<evidence type="ECO:0000313" key="2">
    <source>
        <dbReference type="Proteomes" id="UP000485058"/>
    </source>
</evidence>
<dbReference type="Proteomes" id="UP000485058">
    <property type="component" value="Unassembled WGS sequence"/>
</dbReference>
<dbReference type="PANTHER" id="PTHR11014:SF63">
    <property type="entry name" value="METALLOPEPTIDASE, PUTATIVE (AFU_ORTHOLOGUE AFUA_6G09600)-RELATED"/>
    <property type="match status" value="1"/>
</dbReference>
<evidence type="ECO:0000313" key="1">
    <source>
        <dbReference type="EMBL" id="GFH19959.1"/>
    </source>
</evidence>
<dbReference type="EMBL" id="BLLF01001548">
    <property type="protein sequence ID" value="GFH19959.1"/>
    <property type="molecule type" value="Genomic_DNA"/>
</dbReference>
<reference evidence="1 2" key="1">
    <citation type="submission" date="2020-02" db="EMBL/GenBank/DDBJ databases">
        <title>Draft genome sequence of Haematococcus lacustris strain NIES-144.</title>
        <authorList>
            <person name="Morimoto D."/>
            <person name="Nakagawa S."/>
            <person name="Yoshida T."/>
            <person name="Sawayama S."/>
        </authorList>
    </citation>
    <scope>NUCLEOTIDE SEQUENCE [LARGE SCALE GENOMIC DNA]</scope>
    <source>
        <strain evidence="1 2">NIES-144</strain>
    </source>
</reference>
<dbReference type="Pfam" id="PF01546">
    <property type="entry name" value="Peptidase_M20"/>
    <property type="match status" value="2"/>
</dbReference>